<comment type="caution">
    <text evidence="10">The sequence shown here is derived from an EMBL/GenBank/DDBJ whole genome shotgun (WGS) entry which is preliminary data.</text>
</comment>
<dbReference type="Proteomes" id="UP001168821">
    <property type="component" value="Unassembled WGS sequence"/>
</dbReference>
<evidence type="ECO:0000313" key="10">
    <source>
        <dbReference type="EMBL" id="KAJ3643686.1"/>
    </source>
</evidence>
<evidence type="ECO:0000256" key="1">
    <source>
        <dbReference type="ARBA" id="ARBA00004225"/>
    </source>
</evidence>
<protein>
    <recommendedName>
        <fullName evidence="9">Sidoreflexin</fullName>
    </recommendedName>
</protein>
<keyword evidence="6 9" id="KW-1133">Transmembrane helix</keyword>
<keyword evidence="3" id="KW-0813">Transport</keyword>
<organism evidence="10 11">
    <name type="scientific">Zophobas morio</name>
    <dbReference type="NCBI Taxonomy" id="2755281"/>
    <lineage>
        <taxon>Eukaryota</taxon>
        <taxon>Metazoa</taxon>
        <taxon>Ecdysozoa</taxon>
        <taxon>Arthropoda</taxon>
        <taxon>Hexapoda</taxon>
        <taxon>Insecta</taxon>
        <taxon>Pterygota</taxon>
        <taxon>Neoptera</taxon>
        <taxon>Endopterygota</taxon>
        <taxon>Coleoptera</taxon>
        <taxon>Polyphaga</taxon>
        <taxon>Cucujiformia</taxon>
        <taxon>Tenebrionidae</taxon>
        <taxon>Zophobas</taxon>
    </lineage>
</organism>
<dbReference type="GO" id="GO:0015075">
    <property type="term" value="F:monoatomic ion transmembrane transporter activity"/>
    <property type="evidence" value="ECO:0007669"/>
    <property type="project" value="InterPro"/>
</dbReference>
<evidence type="ECO:0000256" key="9">
    <source>
        <dbReference type="RuleBase" id="RU362000"/>
    </source>
</evidence>
<dbReference type="Pfam" id="PF03820">
    <property type="entry name" value="SFXNs"/>
    <property type="match status" value="1"/>
</dbReference>
<dbReference type="EMBL" id="JALNTZ010000008">
    <property type="protein sequence ID" value="KAJ3643686.1"/>
    <property type="molecule type" value="Genomic_DNA"/>
</dbReference>
<dbReference type="GO" id="GO:0140300">
    <property type="term" value="P:serine import into mitochondrion"/>
    <property type="evidence" value="ECO:0007669"/>
    <property type="project" value="TreeGrafter"/>
</dbReference>
<dbReference type="InterPro" id="IPR004686">
    <property type="entry name" value="Mtc"/>
</dbReference>
<keyword evidence="11" id="KW-1185">Reference proteome</keyword>
<dbReference type="PANTHER" id="PTHR11153">
    <property type="entry name" value="SIDEROFLEXIN"/>
    <property type="match status" value="1"/>
</dbReference>
<comment type="similarity">
    <text evidence="2 9">Belongs to the sideroflexin family.</text>
</comment>
<dbReference type="AlphaFoldDB" id="A0AA38M509"/>
<dbReference type="NCBIfam" id="TIGR00798">
    <property type="entry name" value="mtc"/>
    <property type="match status" value="1"/>
</dbReference>
<evidence type="ECO:0000256" key="2">
    <source>
        <dbReference type="ARBA" id="ARBA00005974"/>
    </source>
</evidence>
<evidence type="ECO:0000256" key="4">
    <source>
        <dbReference type="ARBA" id="ARBA00022692"/>
    </source>
</evidence>
<keyword evidence="8 9" id="KW-0472">Membrane</keyword>
<dbReference type="GO" id="GO:0005743">
    <property type="term" value="C:mitochondrial inner membrane"/>
    <property type="evidence" value="ECO:0007669"/>
    <property type="project" value="TreeGrafter"/>
</dbReference>
<keyword evidence="7 9" id="KW-0496">Mitochondrion</keyword>
<evidence type="ECO:0000256" key="7">
    <source>
        <dbReference type="ARBA" id="ARBA00023128"/>
    </source>
</evidence>
<keyword evidence="5" id="KW-0029">Amino-acid transport</keyword>
<dbReference type="PANTHER" id="PTHR11153:SF8">
    <property type="entry name" value="SIDEROFLEXIN-1"/>
    <property type="match status" value="1"/>
</dbReference>
<gene>
    <name evidence="10" type="ORF">Zmor_026383</name>
</gene>
<evidence type="ECO:0000256" key="5">
    <source>
        <dbReference type="ARBA" id="ARBA00022970"/>
    </source>
</evidence>
<comment type="caution">
    <text evidence="9">Lacks conserved residue(s) required for the propagation of feature annotation.</text>
</comment>
<feature type="transmembrane region" description="Helical" evidence="9">
    <location>
        <begin position="260"/>
        <end position="284"/>
    </location>
</feature>
<evidence type="ECO:0000313" key="11">
    <source>
        <dbReference type="Proteomes" id="UP001168821"/>
    </source>
</evidence>
<name>A0AA38M509_9CUCU</name>
<accession>A0AA38M509</accession>
<comment type="subcellular location">
    <subcellularLocation>
        <location evidence="1 9">Mitochondrion membrane</location>
        <topology evidence="1 9">Multi-pass membrane protein</topology>
    </subcellularLocation>
</comment>
<evidence type="ECO:0000256" key="6">
    <source>
        <dbReference type="ARBA" id="ARBA00022989"/>
    </source>
</evidence>
<proteinExistence type="inferred from homology"/>
<keyword evidence="4 9" id="KW-0812">Transmembrane</keyword>
<evidence type="ECO:0000256" key="8">
    <source>
        <dbReference type="ARBA" id="ARBA00023136"/>
    </source>
</evidence>
<evidence type="ECO:0000256" key="3">
    <source>
        <dbReference type="ARBA" id="ARBA00022448"/>
    </source>
</evidence>
<feature type="transmembrane region" description="Helical" evidence="9">
    <location>
        <begin position="227"/>
        <end position="248"/>
    </location>
</feature>
<reference evidence="10" key="1">
    <citation type="journal article" date="2023" name="G3 (Bethesda)">
        <title>Whole genome assemblies of Zophobas morio and Tenebrio molitor.</title>
        <authorList>
            <person name="Kaur S."/>
            <person name="Stinson S.A."/>
            <person name="diCenzo G.C."/>
        </authorList>
    </citation>
    <scope>NUCLEOTIDE SEQUENCE</scope>
    <source>
        <strain evidence="10">QUZm001</strain>
    </source>
</reference>
<sequence length="321" mass="36045">MDINVNIDQPRYDQETYTGRAKHFFLTTNPLNVFVTNAQLENARTLVIKYRNRQPLPAGTTEEELWRAKTLYDSAFHPDTGEKMNIIGRMSAQVPMNMMITGGMMTFYKSTPAVIFWQWFNQSFNALVNYTNRSGDATFTEKQIATSYVLATGGAVATALSLNRLCKNAPPLLGRLVPLVAVAAANCINIPLMRSRELQEGTPVYDANNNKLGYSKKAAQEGITQVVFSRVCMATPGMMFTPILMNYLEKRGTLHRYPWINLPVQVGFVGLCLTFATPLACAFFKQKAQIAYKKLEPEIRDEADKLYGASPPEYVFYNKGL</sequence>